<accession>A0A6L2KMZ0</accession>
<dbReference type="EMBL" id="BKCJ010002699">
    <property type="protein sequence ID" value="GEU50329.1"/>
    <property type="molecule type" value="Genomic_DNA"/>
</dbReference>
<reference evidence="1" key="1">
    <citation type="journal article" date="2019" name="Sci. Rep.">
        <title>Draft genome of Tanacetum cinerariifolium, the natural source of mosquito coil.</title>
        <authorList>
            <person name="Yamashiro T."/>
            <person name="Shiraishi A."/>
            <person name="Satake H."/>
            <person name="Nakayama K."/>
        </authorList>
    </citation>
    <scope>NUCLEOTIDE SEQUENCE</scope>
</reference>
<feature type="non-terminal residue" evidence="1">
    <location>
        <position position="1"/>
    </location>
</feature>
<evidence type="ECO:0000313" key="1">
    <source>
        <dbReference type="EMBL" id="GEU50329.1"/>
    </source>
</evidence>
<comment type="caution">
    <text evidence="1">The sequence shown here is derived from an EMBL/GenBank/DDBJ whole genome shotgun (WGS) entry which is preliminary data.</text>
</comment>
<evidence type="ECO:0008006" key="2">
    <source>
        <dbReference type="Google" id="ProtNLM"/>
    </source>
</evidence>
<gene>
    <name evidence="1" type="ORF">Tci_022307</name>
</gene>
<protein>
    <recommendedName>
        <fullName evidence="2">Reverse transcriptase domain-containing protein</fullName>
    </recommendedName>
</protein>
<organism evidence="1">
    <name type="scientific">Tanacetum cinerariifolium</name>
    <name type="common">Dalmatian daisy</name>
    <name type="synonym">Chrysanthemum cinerariifolium</name>
    <dbReference type="NCBI Taxonomy" id="118510"/>
    <lineage>
        <taxon>Eukaryota</taxon>
        <taxon>Viridiplantae</taxon>
        <taxon>Streptophyta</taxon>
        <taxon>Embryophyta</taxon>
        <taxon>Tracheophyta</taxon>
        <taxon>Spermatophyta</taxon>
        <taxon>Magnoliopsida</taxon>
        <taxon>eudicotyledons</taxon>
        <taxon>Gunneridae</taxon>
        <taxon>Pentapetalae</taxon>
        <taxon>asterids</taxon>
        <taxon>campanulids</taxon>
        <taxon>Asterales</taxon>
        <taxon>Asteraceae</taxon>
        <taxon>Asteroideae</taxon>
        <taxon>Anthemideae</taxon>
        <taxon>Anthemidinae</taxon>
        <taxon>Tanacetum</taxon>
    </lineage>
</organism>
<sequence length="152" mass="17125">EQHADPQELQEQEELAALAKMNVPKVVGKAYKYVEASLNGTKVRALVDSSATYNFMFVDEGKRLEATKYGGKTCMVSMERDSKCAARPFWPCNSKNGTTRVSLAFTGDKARDVWESSKVEVPKEIEKVLDELKYVMTKMLPSMREVDHAIKL</sequence>
<dbReference type="AlphaFoldDB" id="A0A6L2KMZ0"/>
<proteinExistence type="predicted"/>
<name>A0A6L2KMZ0_TANCI</name>